<evidence type="ECO:0000256" key="1">
    <source>
        <dbReference type="SAM" id="MobiDB-lite"/>
    </source>
</evidence>
<organism evidence="2">
    <name type="scientific">uncultured Thermomicrobiales bacterium</name>
    <dbReference type="NCBI Taxonomy" id="1645740"/>
    <lineage>
        <taxon>Bacteria</taxon>
        <taxon>Pseudomonadati</taxon>
        <taxon>Thermomicrobiota</taxon>
        <taxon>Thermomicrobia</taxon>
        <taxon>Thermomicrobiales</taxon>
        <taxon>environmental samples</taxon>
    </lineage>
</organism>
<dbReference type="EMBL" id="CADCWJ010000517">
    <property type="protein sequence ID" value="CAA9570120.1"/>
    <property type="molecule type" value="Genomic_DNA"/>
</dbReference>
<name>A0A6J4V5J7_9BACT</name>
<evidence type="ECO:0000313" key="2">
    <source>
        <dbReference type="EMBL" id="CAA9570120.1"/>
    </source>
</evidence>
<dbReference type="AlphaFoldDB" id="A0A6J4V5J7"/>
<gene>
    <name evidence="2" type="ORF">AVDCRST_MAG87-2332</name>
</gene>
<proteinExistence type="predicted"/>
<sequence length="74" mass="7324">ADSRIAAPKGTSSGTLGEGGQANQADIDHSCRSSHGGLLWNRPPAPSGRGDEAATSGPLAHRGGHGASILVRAV</sequence>
<protein>
    <submittedName>
        <fullName evidence="2">Uncharacterized protein</fullName>
    </submittedName>
</protein>
<accession>A0A6J4V5J7</accession>
<feature type="region of interest" description="Disordered" evidence="1">
    <location>
        <begin position="1"/>
        <end position="74"/>
    </location>
</feature>
<feature type="non-terminal residue" evidence="2">
    <location>
        <position position="1"/>
    </location>
</feature>
<feature type="non-terminal residue" evidence="2">
    <location>
        <position position="74"/>
    </location>
</feature>
<reference evidence="2" key="1">
    <citation type="submission" date="2020-02" db="EMBL/GenBank/DDBJ databases">
        <authorList>
            <person name="Meier V. D."/>
        </authorList>
    </citation>
    <scope>NUCLEOTIDE SEQUENCE</scope>
    <source>
        <strain evidence="2">AVDCRST_MAG87</strain>
    </source>
</reference>